<accession>A0A8H7YKB0</accession>
<dbReference type="Proteomes" id="UP000670092">
    <property type="component" value="Unassembled WGS sequence"/>
</dbReference>
<dbReference type="EMBL" id="JAEVHI010000005">
    <property type="protein sequence ID" value="KAG5291270.1"/>
    <property type="molecule type" value="Genomic_DNA"/>
</dbReference>
<comment type="caution">
    <text evidence="1">The sequence shown here is derived from an EMBL/GenBank/DDBJ whole genome shotgun (WGS) entry which is preliminary data.</text>
</comment>
<dbReference type="VEuPathDB" id="FungiDB:I7I52_08544"/>
<evidence type="ECO:0000313" key="2">
    <source>
        <dbReference type="Proteomes" id="UP000670092"/>
    </source>
</evidence>
<protein>
    <submittedName>
        <fullName evidence="1">Uncharacterized protein</fullName>
    </submittedName>
</protein>
<name>A0A8H7YKB0_AJECA</name>
<gene>
    <name evidence="1" type="ORF">I7I52_08544</name>
</gene>
<organism evidence="1 2">
    <name type="scientific">Ajellomyces capsulatus</name>
    <name type="common">Darling's disease fungus</name>
    <name type="synonym">Histoplasma capsulatum</name>
    <dbReference type="NCBI Taxonomy" id="5037"/>
    <lineage>
        <taxon>Eukaryota</taxon>
        <taxon>Fungi</taxon>
        <taxon>Dikarya</taxon>
        <taxon>Ascomycota</taxon>
        <taxon>Pezizomycotina</taxon>
        <taxon>Eurotiomycetes</taxon>
        <taxon>Eurotiomycetidae</taxon>
        <taxon>Onygenales</taxon>
        <taxon>Ajellomycetaceae</taxon>
        <taxon>Histoplasma</taxon>
    </lineage>
</organism>
<proteinExistence type="predicted"/>
<dbReference type="AlphaFoldDB" id="A0A8H7YKB0"/>
<sequence length="127" mass="14034">MCEIIDQAIGICPHCQVLGTRKAVGQGTQWHAAEEIMQLDMIPENPAKGENRMTHTPQRNWDAIFRLEMLEHSVSVNVQINSKSEVSSIGFRGLSISSGASNFGIIRTQQKTSRVWHSGAEPTACLM</sequence>
<reference evidence="1 2" key="1">
    <citation type="submission" date="2021-01" db="EMBL/GenBank/DDBJ databases">
        <title>Chromosome-level genome assembly of a human fungal pathogen reveals clustering of transcriptionally co-regulated genes.</title>
        <authorList>
            <person name="Voorhies M."/>
            <person name="Cohen S."/>
            <person name="Shea T.P."/>
            <person name="Petrus S."/>
            <person name="Munoz J.F."/>
            <person name="Poplawski S."/>
            <person name="Goldman W.E."/>
            <person name="Michael T."/>
            <person name="Cuomo C.A."/>
            <person name="Sil A."/>
            <person name="Beyhan S."/>
        </authorList>
    </citation>
    <scope>NUCLEOTIDE SEQUENCE [LARGE SCALE GENOMIC DNA]</scope>
    <source>
        <strain evidence="1 2">G184AR</strain>
    </source>
</reference>
<evidence type="ECO:0000313" key="1">
    <source>
        <dbReference type="EMBL" id="KAG5291270.1"/>
    </source>
</evidence>